<evidence type="ECO:0000256" key="4">
    <source>
        <dbReference type="ARBA" id="ARBA00022729"/>
    </source>
</evidence>
<dbReference type="InterPro" id="IPR051558">
    <property type="entry name" value="Metallophosphoesterase_PAP"/>
</dbReference>
<evidence type="ECO:0000256" key="3">
    <source>
        <dbReference type="ARBA" id="ARBA00015822"/>
    </source>
</evidence>
<dbReference type="OMA" id="GFCIHEL"/>
<dbReference type="GO" id="GO:0046872">
    <property type="term" value="F:metal ion binding"/>
    <property type="evidence" value="ECO:0007669"/>
    <property type="project" value="UniProtKB-KW"/>
</dbReference>
<protein>
    <recommendedName>
        <fullName evidence="3 6">Tartrate-resistant acid phosphatase type 5</fullName>
        <ecNumber evidence="2 6">3.1.3.2</ecNumber>
    </recommendedName>
</protein>
<keyword evidence="5 6" id="KW-0378">Hydrolase</keyword>
<evidence type="ECO:0000256" key="8">
    <source>
        <dbReference type="PIRSR" id="PIRSR000898-3"/>
    </source>
</evidence>
<evidence type="ECO:0000256" key="1">
    <source>
        <dbReference type="ARBA" id="ARBA00000032"/>
    </source>
</evidence>
<accession>R7VC20</accession>
<reference evidence="10 12" key="2">
    <citation type="journal article" date="2013" name="Nature">
        <title>Insights into bilaterian evolution from three spiralian genomes.</title>
        <authorList>
            <person name="Simakov O."/>
            <person name="Marletaz F."/>
            <person name="Cho S.J."/>
            <person name="Edsinger-Gonzales E."/>
            <person name="Havlak P."/>
            <person name="Hellsten U."/>
            <person name="Kuo D.H."/>
            <person name="Larsson T."/>
            <person name="Lv J."/>
            <person name="Arendt D."/>
            <person name="Savage R."/>
            <person name="Osoegawa K."/>
            <person name="de Jong P."/>
            <person name="Grimwood J."/>
            <person name="Chapman J.A."/>
            <person name="Shapiro H."/>
            <person name="Aerts A."/>
            <person name="Otillar R.P."/>
            <person name="Terry A.Y."/>
            <person name="Boore J.L."/>
            <person name="Grigoriev I.V."/>
            <person name="Lindberg D.R."/>
            <person name="Seaver E.C."/>
            <person name="Weisblat D.A."/>
            <person name="Putnam N.H."/>
            <person name="Rokhsar D.S."/>
        </authorList>
    </citation>
    <scope>NUCLEOTIDE SEQUENCE</scope>
    <source>
        <strain evidence="10 12">I ESC-2004</strain>
    </source>
</reference>
<dbReference type="EMBL" id="AMQN01005200">
    <property type="status" value="NOT_ANNOTATED_CDS"/>
    <property type="molecule type" value="Genomic_DNA"/>
</dbReference>
<dbReference type="InterPro" id="IPR024927">
    <property type="entry name" value="Acid_PPase"/>
</dbReference>
<dbReference type="EC" id="3.1.3.2" evidence="2 6"/>
<sequence length="316" mass="35739">MHVWYTLLVLNNGSLDFLVIGDWGGLPYFPYRTPIESAVASQLAKYADNHDVEFVLALGDNFYFDGVTSIEDSRFQETYNHVYQYDSLDVDWFFIAGNHDHNGNVSAQIEYSKLVKRWNYPDYFYPLSFTIPGTSTTIDIIMIDTVLLCGNSDSDYLGKQPEGPDDAENAATQWVWLQERISSSKADYLIVAGHYPVWSIAEHGPTKQLVQTLMPWLHKYEATAYFSGHDHNLQHLQYTENNATVDYFVSGAANFIDPSLAHKHSVPEGVSRFHWANILGLGGFGHVTATPQEMTFTFADAGGNTLYKQSMLPRKH</sequence>
<dbReference type="InterPro" id="IPR004843">
    <property type="entry name" value="Calcineurin-like_PHP"/>
</dbReference>
<dbReference type="Gene3D" id="3.60.21.10">
    <property type="match status" value="1"/>
</dbReference>
<evidence type="ECO:0000313" key="10">
    <source>
        <dbReference type="EMBL" id="ELU13210.1"/>
    </source>
</evidence>
<feature type="binding site" evidence="7">
    <location>
        <position position="22"/>
    </location>
    <ligand>
        <name>Fe cation</name>
        <dbReference type="ChEBI" id="CHEBI:24875"/>
        <label>1</label>
    </ligand>
</feature>
<dbReference type="InterPro" id="IPR029052">
    <property type="entry name" value="Metallo-depent_PP-like"/>
</dbReference>
<feature type="binding site" evidence="7">
    <location>
        <position position="231"/>
    </location>
    <ligand>
        <name>Fe cation</name>
        <dbReference type="ChEBI" id="CHEBI:24875"/>
        <label>1</label>
    </ligand>
</feature>
<dbReference type="PANTHER" id="PTHR10161">
    <property type="entry name" value="TARTRATE-RESISTANT ACID PHOSPHATASE TYPE 5"/>
    <property type="match status" value="1"/>
</dbReference>
<feature type="binding site" evidence="7">
    <location>
        <position position="229"/>
    </location>
    <ligand>
        <name>Fe cation</name>
        <dbReference type="ChEBI" id="CHEBI:24875"/>
        <label>2</label>
    </ligand>
</feature>
<evidence type="ECO:0000313" key="12">
    <source>
        <dbReference type="Proteomes" id="UP000014760"/>
    </source>
</evidence>
<reference evidence="11" key="3">
    <citation type="submission" date="2015-06" db="UniProtKB">
        <authorList>
            <consortium name="EnsemblMetazoa"/>
        </authorList>
    </citation>
    <scope>IDENTIFICATION</scope>
</reference>
<dbReference type="EMBL" id="KB295394">
    <property type="protein sequence ID" value="ELU13210.1"/>
    <property type="molecule type" value="Genomic_DNA"/>
</dbReference>
<keyword evidence="6 7" id="KW-0408">Iron</keyword>
<dbReference type="CDD" id="cd07378">
    <property type="entry name" value="MPP_ACP5"/>
    <property type="match status" value="1"/>
</dbReference>
<dbReference type="STRING" id="283909.R7VC20"/>
<dbReference type="SUPFAM" id="SSF56300">
    <property type="entry name" value="Metallo-dependent phosphatases"/>
    <property type="match status" value="1"/>
</dbReference>
<comment type="catalytic activity">
    <reaction evidence="1 6">
        <text>a phosphate monoester + H2O = an alcohol + phosphate</text>
        <dbReference type="Rhea" id="RHEA:15017"/>
        <dbReference type="ChEBI" id="CHEBI:15377"/>
        <dbReference type="ChEBI" id="CHEBI:30879"/>
        <dbReference type="ChEBI" id="CHEBI:43474"/>
        <dbReference type="ChEBI" id="CHEBI:67140"/>
        <dbReference type="EC" id="3.1.3.2"/>
    </reaction>
</comment>
<feature type="binding site" evidence="7">
    <location>
        <position position="194"/>
    </location>
    <ligand>
        <name>Fe cation</name>
        <dbReference type="ChEBI" id="CHEBI:24875"/>
        <label>2</label>
    </ligand>
</feature>
<dbReference type="Pfam" id="PF00149">
    <property type="entry name" value="Metallophos"/>
    <property type="match status" value="1"/>
</dbReference>
<evidence type="ECO:0000256" key="7">
    <source>
        <dbReference type="PIRSR" id="PIRSR000898-1"/>
    </source>
</evidence>
<evidence type="ECO:0000313" key="11">
    <source>
        <dbReference type="EnsemblMetazoa" id="CapteP187889"/>
    </source>
</evidence>
<gene>
    <name evidence="10" type="ORF">CAPTEDRAFT_187889</name>
</gene>
<keyword evidence="4" id="KW-0732">Signal</keyword>
<evidence type="ECO:0000256" key="5">
    <source>
        <dbReference type="ARBA" id="ARBA00022801"/>
    </source>
</evidence>
<comment type="cofactor">
    <cofactor evidence="7">
        <name>Fe cation</name>
        <dbReference type="ChEBI" id="CHEBI:24875"/>
    </cofactor>
    <text evidence="7">Binds 2 iron ions per subunit.</text>
</comment>
<reference evidence="12" key="1">
    <citation type="submission" date="2012-12" db="EMBL/GenBank/DDBJ databases">
        <authorList>
            <person name="Hellsten U."/>
            <person name="Grimwood J."/>
            <person name="Chapman J.A."/>
            <person name="Shapiro H."/>
            <person name="Aerts A."/>
            <person name="Otillar R.P."/>
            <person name="Terry A.Y."/>
            <person name="Boore J.L."/>
            <person name="Simakov O."/>
            <person name="Marletaz F."/>
            <person name="Cho S.-J."/>
            <person name="Edsinger-Gonzales E."/>
            <person name="Havlak P."/>
            <person name="Kuo D.-H."/>
            <person name="Larsson T."/>
            <person name="Lv J."/>
            <person name="Arendt D."/>
            <person name="Savage R."/>
            <person name="Osoegawa K."/>
            <person name="de Jong P."/>
            <person name="Lindberg D.R."/>
            <person name="Seaver E.C."/>
            <person name="Weisblat D.A."/>
            <person name="Putnam N.H."/>
            <person name="Grigoriev I.V."/>
            <person name="Rokhsar D.S."/>
        </authorList>
    </citation>
    <scope>NUCLEOTIDE SEQUENCE</scope>
    <source>
        <strain evidence="12">I ESC-2004</strain>
    </source>
</reference>
<feature type="domain" description="Calcineurin-like phosphoesterase" evidence="9">
    <location>
        <begin position="17"/>
        <end position="232"/>
    </location>
</feature>
<evidence type="ECO:0000259" key="9">
    <source>
        <dbReference type="Pfam" id="PF00149"/>
    </source>
</evidence>
<dbReference type="HOGENOM" id="CLU_043332_1_0_1"/>
<feature type="binding site" evidence="7">
    <location>
        <position position="60"/>
    </location>
    <ligand>
        <name>Fe cation</name>
        <dbReference type="ChEBI" id="CHEBI:24875"/>
        <label>2</label>
    </ligand>
</feature>
<feature type="binding site" evidence="7">
    <location>
        <position position="98"/>
    </location>
    <ligand>
        <name>Fe cation</name>
        <dbReference type="ChEBI" id="CHEBI:24875"/>
        <label>2</label>
    </ligand>
</feature>
<dbReference type="PANTHER" id="PTHR10161:SF14">
    <property type="entry name" value="TARTRATE-RESISTANT ACID PHOSPHATASE TYPE 5"/>
    <property type="match status" value="1"/>
</dbReference>
<keyword evidence="12" id="KW-1185">Reference proteome</keyword>
<dbReference type="GO" id="GO:0003993">
    <property type="term" value="F:acid phosphatase activity"/>
    <property type="evidence" value="ECO:0007669"/>
    <property type="project" value="UniProtKB-UniRule"/>
</dbReference>
<feature type="glycosylation site" description="N-linked (GlcNAc...) asparagine" evidence="8">
    <location>
        <position position="104"/>
    </location>
</feature>
<dbReference type="Proteomes" id="UP000014760">
    <property type="component" value="Unassembled WGS sequence"/>
</dbReference>
<dbReference type="OrthoDB" id="411211at2759"/>
<organism evidence="10">
    <name type="scientific">Capitella teleta</name>
    <name type="common">Polychaete worm</name>
    <dbReference type="NCBI Taxonomy" id="283909"/>
    <lineage>
        <taxon>Eukaryota</taxon>
        <taxon>Metazoa</taxon>
        <taxon>Spiralia</taxon>
        <taxon>Lophotrochozoa</taxon>
        <taxon>Annelida</taxon>
        <taxon>Polychaeta</taxon>
        <taxon>Sedentaria</taxon>
        <taxon>Scolecida</taxon>
        <taxon>Capitellidae</taxon>
        <taxon>Capitella</taxon>
    </lineage>
</organism>
<evidence type="ECO:0000256" key="2">
    <source>
        <dbReference type="ARBA" id="ARBA00012646"/>
    </source>
</evidence>
<feature type="binding site" evidence="7">
    <location>
        <position position="63"/>
    </location>
    <ligand>
        <name>Fe cation</name>
        <dbReference type="ChEBI" id="CHEBI:24875"/>
        <label>1</label>
    </ligand>
</feature>
<dbReference type="FunFam" id="3.60.21.10:FF:000062">
    <property type="entry name" value="Tartrate-resistant acid phosphatase type 5"/>
    <property type="match status" value="1"/>
</dbReference>
<keyword evidence="7" id="KW-0479">Metal-binding</keyword>
<dbReference type="GO" id="GO:0045453">
    <property type="term" value="P:bone resorption"/>
    <property type="evidence" value="ECO:0007669"/>
    <property type="project" value="TreeGrafter"/>
</dbReference>
<proteinExistence type="predicted"/>
<dbReference type="AlphaFoldDB" id="R7VC20"/>
<feature type="binding site" evidence="7">
    <location>
        <position position="60"/>
    </location>
    <ligand>
        <name>Fe cation</name>
        <dbReference type="ChEBI" id="CHEBI:24875"/>
        <label>1</label>
    </ligand>
</feature>
<dbReference type="PIRSF" id="PIRSF000898">
    <property type="entry name" value="Acid_Ptase_5"/>
    <property type="match status" value="1"/>
</dbReference>
<evidence type="ECO:0000256" key="6">
    <source>
        <dbReference type="PIRNR" id="PIRNR000898"/>
    </source>
</evidence>
<name>R7VC20_CAPTE</name>
<dbReference type="EnsemblMetazoa" id="CapteT187889">
    <property type="protein sequence ID" value="CapteP187889"/>
    <property type="gene ID" value="CapteG187889"/>
</dbReference>